<evidence type="ECO:0000256" key="1">
    <source>
        <dbReference type="SAM" id="Phobius"/>
    </source>
</evidence>
<dbReference type="HOGENOM" id="CLU_604391_0_0_1"/>
<evidence type="ECO:0000313" key="3">
    <source>
        <dbReference type="Proteomes" id="UP000009328"/>
    </source>
</evidence>
<keyword evidence="1" id="KW-0472">Membrane</keyword>
<gene>
    <name evidence="2" type="ORF">BN7_4599</name>
</gene>
<proteinExistence type="predicted"/>
<comment type="caution">
    <text evidence="2">The sequence shown here is derived from an EMBL/GenBank/DDBJ whole genome shotgun (WGS) entry which is preliminary data.</text>
</comment>
<accession>K0KIH2</accession>
<dbReference type="EMBL" id="CAIF01000178">
    <property type="protein sequence ID" value="CCH45020.1"/>
    <property type="molecule type" value="Genomic_DNA"/>
</dbReference>
<dbReference type="AlphaFoldDB" id="K0KIH2"/>
<evidence type="ECO:0000313" key="2">
    <source>
        <dbReference type="EMBL" id="CCH45020.1"/>
    </source>
</evidence>
<organism evidence="2 3">
    <name type="scientific">Wickerhamomyces ciferrii (strain ATCC 14091 / BCRC 22168 / CBS 111 / JCM 3599 / NBRC 0793 / NRRL Y-1031 F-60-10)</name>
    <name type="common">Yeast</name>
    <name type="synonym">Pichia ciferrii</name>
    <dbReference type="NCBI Taxonomy" id="1206466"/>
    <lineage>
        <taxon>Eukaryota</taxon>
        <taxon>Fungi</taxon>
        <taxon>Dikarya</taxon>
        <taxon>Ascomycota</taxon>
        <taxon>Saccharomycotina</taxon>
        <taxon>Saccharomycetes</taxon>
        <taxon>Phaffomycetales</taxon>
        <taxon>Wickerhamomycetaceae</taxon>
        <taxon>Wickerhamomyces</taxon>
    </lineage>
</organism>
<keyword evidence="1" id="KW-0812">Transmembrane</keyword>
<protein>
    <submittedName>
        <fullName evidence="2">Uncharacterized protein</fullName>
    </submittedName>
</protein>
<reference evidence="2 3" key="1">
    <citation type="journal article" date="2012" name="Eukaryot. Cell">
        <title>Draft genome sequence of Wickerhamomyces ciferrii NRRL Y-1031 F-60-10.</title>
        <authorList>
            <person name="Schneider J."/>
            <person name="Andrea H."/>
            <person name="Blom J."/>
            <person name="Jaenicke S."/>
            <person name="Ruckert C."/>
            <person name="Schorsch C."/>
            <person name="Szczepanowski R."/>
            <person name="Farwick M."/>
            <person name="Goesmann A."/>
            <person name="Puhler A."/>
            <person name="Schaffer S."/>
            <person name="Tauch A."/>
            <person name="Kohler T."/>
            <person name="Brinkrolf K."/>
        </authorList>
    </citation>
    <scope>NUCLEOTIDE SEQUENCE [LARGE SCALE GENOMIC DNA]</scope>
    <source>
        <strain evidence="3">ATCC 14091 / BCRC 22168 / CBS 111 / JCM 3599 / NBRC 0793 / NRRL Y-1031 F-60-10</strain>
    </source>
</reference>
<keyword evidence="3" id="KW-1185">Reference proteome</keyword>
<dbReference type="Proteomes" id="UP000009328">
    <property type="component" value="Unassembled WGS sequence"/>
</dbReference>
<dbReference type="InParanoid" id="K0KIH2"/>
<name>K0KIH2_WICCF</name>
<keyword evidence="1" id="KW-1133">Transmembrane helix</keyword>
<feature type="transmembrane region" description="Helical" evidence="1">
    <location>
        <begin position="16"/>
        <end position="34"/>
    </location>
</feature>
<sequence length="453" mass="53632">MAFRIFSTVMIHVYGYYWYLHLLFCCGLWFFIYCSSQRDGFITFINGLSYEYPTSQQDQLDAALALLFEYLYVLVKLMLHACYHKYIRIKDSVTLYLRSDGSCSYSPTSVKKTLENSSIRELLIQEIETYFISDKNSYFSNELIIYLKEMNDNFLNLILDNFKLQLQLSNSLYWYCENPMDHDLILPSKYWVENFASSLFGIIKTYLNDQRANVELYNVINSDLTINKYIDCVLDVLLTSYMNHYNLDSWGYEIHLQEQHLQEQHYTRFNNPSIYYQDSLINIDYTERKTLMIDTIVDLLNNYKQLKLSSPLQKLYFSETNLRKMCFLKSVAPLRYELQLHEQCKSLKISLKSDLIKLDILPNAARDIIYQDFGYISFLANSLDTEVEDEIKKHLEYFIDEVRLNKANSFHEFLNMAAANDPTSITLKPINNYSNERNFNAEWPILMGQKTQC</sequence>